<dbReference type="RefSeq" id="WP_115620545.1">
    <property type="nucleotide sequence ID" value="NZ_UFVR01000004.1"/>
</dbReference>
<accession>A0A381FKB3</accession>
<dbReference type="EMBL" id="UFVR01000004">
    <property type="protein sequence ID" value="SUX47000.1"/>
    <property type="molecule type" value="Genomic_DNA"/>
</dbReference>
<gene>
    <name evidence="2" type="ORF">NCTC13532_02560</name>
</gene>
<dbReference type="InterPro" id="IPR048936">
    <property type="entry name" value="MvdD-like_ATPgrasp"/>
</dbReference>
<name>A0A381FKB3_9FLAO</name>
<dbReference type="Pfam" id="PF21068">
    <property type="entry name" value="ATPgraspMvdD"/>
    <property type="match status" value="1"/>
</dbReference>
<proteinExistence type="predicted"/>
<reference evidence="2 3" key="1">
    <citation type="submission" date="2018-06" db="EMBL/GenBank/DDBJ databases">
        <authorList>
            <consortium name="Pathogen Informatics"/>
            <person name="Doyle S."/>
        </authorList>
    </citation>
    <scope>NUCLEOTIDE SEQUENCE [LARGE SCALE GENOMIC DNA]</scope>
    <source>
        <strain evidence="2 3">NCTC13532</strain>
    </source>
</reference>
<dbReference type="Proteomes" id="UP000254282">
    <property type="component" value="Unassembled WGS sequence"/>
</dbReference>
<dbReference type="SUPFAM" id="SSF56059">
    <property type="entry name" value="Glutathione synthetase ATP-binding domain-like"/>
    <property type="match status" value="1"/>
</dbReference>
<dbReference type="InterPro" id="IPR026455">
    <property type="entry name" value="GRASP_w_spasm"/>
</dbReference>
<organism evidence="2 3">
    <name type="scientific">Chryseobacterium indoltheticum</name>
    <dbReference type="NCBI Taxonomy" id="254"/>
    <lineage>
        <taxon>Bacteria</taxon>
        <taxon>Pseudomonadati</taxon>
        <taxon>Bacteroidota</taxon>
        <taxon>Flavobacteriia</taxon>
        <taxon>Flavobacteriales</taxon>
        <taxon>Weeksellaceae</taxon>
        <taxon>Chryseobacterium group</taxon>
        <taxon>Chryseobacterium</taxon>
    </lineage>
</organism>
<sequence length="300" mass="35724">MILIISNKKDQTTVEVIKWLYRMNKQFIRVHEDEVFEIKTESKKVFLESQRNTFFLDDIKSVWYRRGGIRFKHFRYENDSIDEHMYEIQHWLQDYVLKTLESKKHINKQSNSQINKLWVLEKAIQAGLDVPEYFLAENTDEVVLSKTIVKPIAGSSVLETLKKDSYGMMYTSIVEKPEKDTLFISFFQEKIEKDFEIRTFYLNGKTWSMAIFSQNDEQTKVDFRKYNDDKPNRNVRYKLPKDIEEKVHILMQTLDLNCGSLDFMKSGNKYYFLEINPVGQFGNVSADCNYFLEREIAPQL</sequence>
<dbReference type="NCBIfam" id="TIGR04192">
    <property type="entry name" value="GRASP_w_spasm"/>
    <property type="match status" value="1"/>
</dbReference>
<dbReference type="Gene3D" id="3.30.470.20">
    <property type="entry name" value="ATP-grasp fold, B domain"/>
    <property type="match status" value="1"/>
</dbReference>
<dbReference type="AlphaFoldDB" id="A0A381FKB3"/>
<feature type="domain" description="MvdD-like pre-ATP grasp" evidence="1">
    <location>
        <begin position="1"/>
        <end position="109"/>
    </location>
</feature>
<evidence type="ECO:0000313" key="3">
    <source>
        <dbReference type="Proteomes" id="UP000254282"/>
    </source>
</evidence>
<protein>
    <submittedName>
        <fullName evidence="2">ATP-GRASP peptide maturase, grasp-with-spasm system</fullName>
    </submittedName>
</protein>
<evidence type="ECO:0000313" key="2">
    <source>
        <dbReference type="EMBL" id="SUX47000.1"/>
    </source>
</evidence>
<evidence type="ECO:0000259" key="1">
    <source>
        <dbReference type="Pfam" id="PF21068"/>
    </source>
</evidence>